<dbReference type="SUPFAM" id="SSF56112">
    <property type="entry name" value="Protein kinase-like (PK-like)"/>
    <property type="match status" value="1"/>
</dbReference>
<evidence type="ECO:0000256" key="3">
    <source>
        <dbReference type="ARBA" id="ARBA00022777"/>
    </source>
</evidence>
<keyword evidence="4 6" id="KW-0067">ATP-binding</keyword>
<dbReference type="Pfam" id="PF00069">
    <property type="entry name" value="Pkinase"/>
    <property type="match status" value="1"/>
</dbReference>
<dbReference type="Gene3D" id="1.10.510.10">
    <property type="entry name" value="Transferase(Phosphotransferase) domain 1"/>
    <property type="match status" value="1"/>
</dbReference>
<keyword evidence="1 9" id="KW-0808">Transferase</keyword>
<evidence type="ECO:0000256" key="1">
    <source>
        <dbReference type="ARBA" id="ARBA00022679"/>
    </source>
</evidence>
<name>A0A1S8MZ07_CLOSA</name>
<dbReference type="GO" id="GO:0005737">
    <property type="term" value="C:cytoplasm"/>
    <property type="evidence" value="ECO:0007669"/>
    <property type="project" value="TreeGrafter"/>
</dbReference>
<evidence type="ECO:0000256" key="2">
    <source>
        <dbReference type="ARBA" id="ARBA00022741"/>
    </source>
</evidence>
<feature type="domain" description="Protein kinase" evidence="8">
    <location>
        <begin position="115"/>
        <end position="367"/>
    </location>
</feature>
<comment type="caution">
    <text evidence="9">The sequence shown here is derived from an EMBL/GenBank/DDBJ whole genome shotgun (WGS) entry which is preliminary data.</text>
</comment>
<evidence type="ECO:0000313" key="10">
    <source>
        <dbReference type="Proteomes" id="UP000191154"/>
    </source>
</evidence>
<evidence type="ECO:0000256" key="7">
    <source>
        <dbReference type="SAM" id="Coils"/>
    </source>
</evidence>
<evidence type="ECO:0000256" key="4">
    <source>
        <dbReference type="ARBA" id="ARBA00022840"/>
    </source>
</evidence>
<evidence type="ECO:0000259" key="8">
    <source>
        <dbReference type="PROSITE" id="PS50011"/>
    </source>
</evidence>
<dbReference type="EMBL" id="LZYZ01000007">
    <property type="protein sequence ID" value="OOM09424.1"/>
    <property type="molecule type" value="Genomic_DNA"/>
</dbReference>
<organism evidence="9 10">
    <name type="scientific">Clostridium saccharobutylicum</name>
    <dbReference type="NCBI Taxonomy" id="169679"/>
    <lineage>
        <taxon>Bacteria</taxon>
        <taxon>Bacillati</taxon>
        <taxon>Bacillota</taxon>
        <taxon>Clostridia</taxon>
        <taxon>Eubacteriales</taxon>
        <taxon>Clostridiaceae</taxon>
        <taxon>Clostridium</taxon>
    </lineage>
</organism>
<reference evidence="9 10" key="1">
    <citation type="submission" date="2016-05" db="EMBL/GenBank/DDBJ databases">
        <title>Microbial solvent formation.</title>
        <authorList>
            <person name="Poehlein A."/>
            <person name="Montoya Solano J.D."/>
            <person name="Flitsch S."/>
            <person name="Krabben P."/>
            <person name="Duerre P."/>
            <person name="Daniel R."/>
        </authorList>
    </citation>
    <scope>NUCLEOTIDE SEQUENCE [LARGE SCALE GENOMIC DNA]</scope>
    <source>
        <strain evidence="9 10">L1-8</strain>
    </source>
</reference>
<dbReference type="PROSITE" id="PS00108">
    <property type="entry name" value="PROTEIN_KINASE_ST"/>
    <property type="match status" value="1"/>
</dbReference>
<evidence type="ECO:0000313" key="9">
    <source>
        <dbReference type="EMBL" id="OOM09424.1"/>
    </source>
</evidence>
<protein>
    <submittedName>
        <fullName evidence="9">Serine/threonine-protein kinase PrkC</fullName>
        <ecNumber evidence="9">2.7.11.1</ecNumber>
    </submittedName>
</protein>
<keyword evidence="2 6" id="KW-0547">Nucleotide-binding</keyword>
<dbReference type="InterPro" id="IPR050339">
    <property type="entry name" value="CC_SR_Kinase"/>
</dbReference>
<evidence type="ECO:0000256" key="6">
    <source>
        <dbReference type="PROSITE-ProRule" id="PRU10141"/>
    </source>
</evidence>
<dbReference type="InterPro" id="IPR008271">
    <property type="entry name" value="Ser/Thr_kinase_AS"/>
</dbReference>
<dbReference type="AlphaFoldDB" id="A0A1S8MZ07"/>
<feature type="coiled-coil region" evidence="7">
    <location>
        <begin position="1"/>
        <end position="28"/>
    </location>
</feature>
<dbReference type="RefSeq" id="WP_077866731.1">
    <property type="nucleotide sequence ID" value="NZ_LZYZ01000007.1"/>
</dbReference>
<dbReference type="Proteomes" id="UP000191154">
    <property type="component" value="Unassembled WGS sequence"/>
</dbReference>
<dbReference type="InterPro" id="IPR000719">
    <property type="entry name" value="Prot_kinase_dom"/>
</dbReference>
<gene>
    <name evidence="9" type="primary">prkC_3</name>
    <name evidence="9" type="ORF">CLOSAC_37050</name>
</gene>
<dbReference type="GO" id="GO:0004674">
    <property type="term" value="F:protein serine/threonine kinase activity"/>
    <property type="evidence" value="ECO:0007669"/>
    <property type="project" value="UniProtKB-EC"/>
</dbReference>
<proteinExistence type="inferred from homology"/>
<dbReference type="SMART" id="SM00220">
    <property type="entry name" value="S_TKc"/>
    <property type="match status" value="1"/>
</dbReference>
<dbReference type="PANTHER" id="PTHR11042">
    <property type="entry name" value="EUKARYOTIC TRANSLATION INITIATION FACTOR 2-ALPHA KINASE EIF2-ALPHA KINASE -RELATED"/>
    <property type="match status" value="1"/>
</dbReference>
<keyword evidence="3 9" id="KW-0418">Kinase</keyword>
<dbReference type="PROSITE" id="PS50011">
    <property type="entry name" value="PROTEIN_KINASE_DOM"/>
    <property type="match status" value="1"/>
</dbReference>
<dbReference type="InterPro" id="IPR017441">
    <property type="entry name" value="Protein_kinase_ATP_BS"/>
</dbReference>
<comment type="similarity">
    <text evidence="5">Belongs to the protein kinase superfamily. Ser/Thr protein kinase family. GCN2 subfamily.</text>
</comment>
<dbReference type="InterPro" id="IPR011009">
    <property type="entry name" value="Kinase-like_dom_sf"/>
</dbReference>
<dbReference type="PROSITE" id="PS00107">
    <property type="entry name" value="PROTEIN_KINASE_ATP"/>
    <property type="match status" value="1"/>
</dbReference>
<evidence type="ECO:0000256" key="5">
    <source>
        <dbReference type="ARBA" id="ARBA00037982"/>
    </source>
</evidence>
<dbReference type="EC" id="2.7.11.1" evidence="9"/>
<keyword evidence="7" id="KW-0175">Coiled coil</keyword>
<dbReference type="GO" id="GO:0005524">
    <property type="term" value="F:ATP binding"/>
    <property type="evidence" value="ECO:0007669"/>
    <property type="project" value="UniProtKB-UniRule"/>
</dbReference>
<accession>A0A1S8MZ07</accession>
<feature type="binding site" evidence="6">
    <location>
        <position position="142"/>
    </location>
    <ligand>
        <name>ATP</name>
        <dbReference type="ChEBI" id="CHEBI:30616"/>
    </ligand>
</feature>
<sequence length="589" mass="68888">MNILLEDIELLKANLKEYINERDANKRDYVIKKYKSFVKRACDFNIDCNDIENDIPDIPKEAYDIILSELQMLHNKITLAIKDKSIVEISNKEIGLIEYIKENNGIESEFGKIYIKASEKIGQGGNGSVYIGKINNVEIAIKFLIGYNSNKYTRFKAEYFNINLVKDKMINIVNNIHYGEVRLSNSIFPYIIMKKYSESLKSYCKNLENVEWHDIKKLFKFLIETLFYVHKQNIIHRDIKPDNILIDENGNYILADFGIAHFTKEDFPINNKTKKSDRLANFEFSAPEQIDSRTKCTFATDIYSMAQVIYWFVFGQVHRGTGIRYFEEIFDNSEAIVMSKIIHKCLQNKNIDRYQTIEEIKDDYDTLYRKLNNNNDYDPFEDMYIFHDILSSTNPDFYNGVSFIENVDEMKSFFDKLNNANFKNRIEFNTGIGNNTVKKISYLNNGNFSIDGREITVEKIWGSVSSDIYNDICILELKPSSPYMIDGKEYFGVAIINDEIIVPIDKIESGYIKIDGKVFKTSELKVEERYIYNGYKYIVLGTFHQCSIIEKNDLYIEKLQEKSTLNRELIIELKKNISKNKTHDVSMRL</sequence>
<dbReference type="Gene3D" id="3.30.200.20">
    <property type="entry name" value="Phosphorylase Kinase, domain 1"/>
    <property type="match status" value="1"/>
</dbReference>